<dbReference type="SMART" id="SM00798">
    <property type="entry name" value="AICARFT_IMPCHas"/>
    <property type="match status" value="1"/>
</dbReference>
<sequence length="388" mass="41179">MSSGHTSLRLRYGLNPQQAAAGATTPDGGPLPFSVLAGAPSVLNLLDALQGWQLVRAAGDALGRPAAASIKHVSPAGAAVAGELDAVTRATFRLEDTTSALASAYARARDCDPRSSYGDMVALSEPVDMATARLLARVVSDGVIAPDYEPGVLAVLARKKRGAFLVLRMDPAHKPPEQEVRDVFGVRITQDADPLVLDERALGEDVPFSPDVRRDAVLGLIAARHAQSNSVVYVAGGATIGVGTGQQSRVDCVRLAGEKADRWRLRRHPLVAATRFPDGGSLQDRVNGVMRLVEGDLTPEETAAFAAFPQPARALDAEEKRDWLPGRTPCTLASDAYLPFRDNVDVAARHGVRHIVEGGGARRSADVEAACAEHGIELVRTGLRLFHH</sequence>
<dbReference type="PANTHER" id="PTHR11692">
    <property type="entry name" value="BIFUNCTIONAL PURINE BIOSYNTHESIS PROTEIN PURH"/>
    <property type="match status" value="1"/>
</dbReference>
<accession>A0ABV8HS04</accession>
<dbReference type="InterPro" id="IPR024050">
    <property type="entry name" value="AICAR_Tfase_insert_dom_sf"/>
</dbReference>
<dbReference type="InterPro" id="IPR016193">
    <property type="entry name" value="Cytidine_deaminase-like"/>
</dbReference>
<evidence type="ECO:0000313" key="1">
    <source>
        <dbReference type="EMBL" id="MFC4034773.1"/>
    </source>
</evidence>
<dbReference type="InterPro" id="IPR002695">
    <property type="entry name" value="PurH-like"/>
</dbReference>
<name>A0ABV8HS04_9ACTN</name>
<organism evidence="1 2">
    <name type="scientific">Streptomyces polygonati</name>
    <dbReference type="NCBI Taxonomy" id="1617087"/>
    <lineage>
        <taxon>Bacteria</taxon>
        <taxon>Bacillati</taxon>
        <taxon>Actinomycetota</taxon>
        <taxon>Actinomycetes</taxon>
        <taxon>Kitasatosporales</taxon>
        <taxon>Streptomycetaceae</taxon>
        <taxon>Streptomyces</taxon>
    </lineage>
</organism>
<dbReference type="GO" id="GO:0004643">
    <property type="term" value="F:phosphoribosylaminoimidazolecarboxamide formyltransferase activity"/>
    <property type="evidence" value="ECO:0007669"/>
    <property type="project" value="UniProtKB-EC"/>
</dbReference>
<dbReference type="Gene3D" id="3.40.140.20">
    <property type="match status" value="2"/>
</dbReference>
<dbReference type="RefSeq" id="WP_386433582.1">
    <property type="nucleotide sequence ID" value="NZ_JBHSBB010000018.1"/>
</dbReference>
<dbReference type="EMBL" id="JBHSBB010000018">
    <property type="protein sequence ID" value="MFC4034773.1"/>
    <property type="molecule type" value="Genomic_DNA"/>
</dbReference>
<evidence type="ECO:0000313" key="2">
    <source>
        <dbReference type="Proteomes" id="UP001595765"/>
    </source>
</evidence>
<keyword evidence="1" id="KW-0808">Transferase</keyword>
<dbReference type="SUPFAM" id="SSF53927">
    <property type="entry name" value="Cytidine deaminase-like"/>
    <property type="match status" value="1"/>
</dbReference>
<dbReference type="Gene3D" id="1.10.287.440">
    <property type="match status" value="1"/>
</dbReference>
<dbReference type="EC" id="2.1.2.3" evidence="1"/>
<protein>
    <submittedName>
        <fullName evidence="1">Phosphoribosylaminoimidazolecarboxamide formyltransferase</fullName>
        <ecNumber evidence="1">2.1.2.3</ecNumber>
    </submittedName>
</protein>
<dbReference type="PANTHER" id="PTHR11692:SF0">
    <property type="entry name" value="BIFUNCTIONAL PURINE BIOSYNTHESIS PROTEIN ATIC"/>
    <property type="match status" value="1"/>
</dbReference>
<comment type="caution">
    <text evidence="1">The sequence shown here is derived from an EMBL/GenBank/DDBJ whole genome shotgun (WGS) entry which is preliminary data.</text>
</comment>
<dbReference type="InterPro" id="IPR024051">
    <property type="entry name" value="AICAR_Tfase_dup_dom_sf"/>
</dbReference>
<reference evidence="2" key="1">
    <citation type="journal article" date="2019" name="Int. J. Syst. Evol. Microbiol.">
        <title>The Global Catalogue of Microorganisms (GCM) 10K type strain sequencing project: providing services to taxonomists for standard genome sequencing and annotation.</title>
        <authorList>
            <consortium name="The Broad Institute Genomics Platform"/>
            <consortium name="The Broad Institute Genome Sequencing Center for Infectious Disease"/>
            <person name="Wu L."/>
            <person name="Ma J."/>
        </authorList>
    </citation>
    <scope>NUCLEOTIDE SEQUENCE [LARGE SCALE GENOMIC DNA]</scope>
    <source>
        <strain evidence="2">CGMCC 4.7237</strain>
    </source>
</reference>
<dbReference type="Pfam" id="PF01808">
    <property type="entry name" value="AICARFT_IMPCHas"/>
    <property type="match status" value="1"/>
</dbReference>
<dbReference type="Proteomes" id="UP001595765">
    <property type="component" value="Unassembled WGS sequence"/>
</dbReference>
<proteinExistence type="predicted"/>
<gene>
    <name evidence="1" type="ORF">ACFO3J_25380</name>
</gene>
<keyword evidence="2" id="KW-1185">Reference proteome</keyword>